<keyword evidence="5" id="KW-1185">Reference proteome</keyword>
<evidence type="ECO:0000313" key="4">
    <source>
        <dbReference type="EMBL" id="PWR18664.1"/>
    </source>
</evidence>
<dbReference type="Proteomes" id="UP000246077">
    <property type="component" value="Unassembled WGS sequence"/>
</dbReference>
<evidence type="ECO:0000313" key="5">
    <source>
        <dbReference type="Proteomes" id="UP000246077"/>
    </source>
</evidence>
<dbReference type="SUPFAM" id="SSF54637">
    <property type="entry name" value="Thioesterase/thiol ester dehydrase-isomerase"/>
    <property type="match status" value="1"/>
</dbReference>
<dbReference type="GO" id="GO:0016620">
    <property type="term" value="F:oxidoreductase activity, acting on the aldehyde or oxo group of donors, NAD or NADP as acceptor"/>
    <property type="evidence" value="ECO:0007669"/>
    <property type="project" value="InterPro"/>
</dbReference>
<dbReference type="InterPro" id="IPR016162">
    <property type="entry name" value="Ald_DH_N"/>
</dbReference>
<evidence type="ECO:0000256" key="1">
    <source>
        <dbReference type="ARBA" id="ARBA00023002"/>
    </source>
</evidence>
<comment type="caution">
    <text evidence="4">The sequence shown here is derived from an EMBL/GenBank/DDBJ whole genome shotgun (WGS) entry which is preliminary data.</text>
</comment>
<evidence type="ECO:0000259" key="3">
    <source>
        <dbReference type="Pfam" id="PF01575"/>
    </source>
</evidence>
<evidence type="ECO:0000259" key="2">
    <source>
        <dbReference type="Pfam" id="PF00171"/>
    </source>
</evidence>
<dbReference type="Gene3D" id="3.40.605.10">
    <property type="entry name" value="Aldehyde Dehydrogenase, Chain A, domain 1"/>
    <property type="match status" value="1"/>
</dbReference>
<gene>
    <name evidence="4" type="ORF">DKG75_16845</name>
</gene>
<proteinExistence type="predicted"/>
<feature type="domain" description="MaoC-like" evidence="3">
    <location>
        <begin position="548"/>
        <end position="662"/>
    </location>
</feature>
<dbReference type="NCBIfam" id="NF008868">
    <property type="entry name" value="PRK11903.1"/>
    <property type="match status" value="1"/>
</dbReference>
<reference evidence="5" key="1">
    <citation type="submission" date="2018-05" db="EMBL/GenBank/DDBJ databases">
        <title>Zavarzinia sp. HR-AS.</title>
        <authorList>
            <person name="Lee Y."/>
            <person name="Jeon C.O."/>
        </authorList>
    </citation>
    <scope>NUCLEOTIDE SEQUENCE [LARGE SCALE GENOMIC DNA]</scope>
    <source>
        <strain evidence="5">DSM 1231</strain>
    </source>
</reference>
<dbReference type="Pfam" id="PF01575">
    <property type="entry name" value="MaoC_dehydratas"/>
    <property type="match status" value="1"/>
</dbReference>
<dbReference type="InterPro" id="IPR015590">
    <property type="entry name" value="Aldehyde_DH_dom"/>
</dbReference>
<dbReference type="Gene3D" id="3.10.129.10">
    <property type="entry name" value="Hotdog Thioesterase"/>
    <property type="match status" value="1"/>
</dbReference>
<dbReference type="PANTHER" id="PTHR43111">
    <property type="entry name" value="ALDEHYDE DEHYDROGENASE B-RELATED"/>
    <property type="match status" value="1"/>
</dbReference>
<dbReference type="InterPro" id="IPR011966">
    <property type="entry name" value="PaaN-DH"/>
</dbReference>
<keyword evidence="1" id="KW-0560">Oxidoreductase</keyword>
<dbReference type="NCBIfam" id="TIGR02278">
    <property type="entry name" value="PaaN-DH"/>
    <property type="match status" value="1"/>
</dbReference>
<organism evidence="4 5">
    <name type="scientific">Zavarzinia compransoris</name>
    <dbReference type="NCBI Taxonomy" id="1264899"/>
    <lineage>
        <taxon>Bacteria</taxon>
        <taxon>Pseudomonadati</taxon>
        <taxon>Pseudomonadota</taxon>
        <taxon>Alphaproteobacteria</taxon>
        <taxon>Rhodospirillales</taxon>
        <taxon>Zavarziniaceae</taxon>
        <taxon>Zavarzinia</taxon>
    </lineage>
</organism>
<dbReference type="Gene3D" id="3.40.309.10">
    <property type="entry name" value="Aldehyde Dehydrogenase, Chain A, domain 2"/>
    <property type="match status" value="1"/>
</dbReference>
<dbReference type="SUPFAM" id="SSF53720">
    <property type="entry name" value="ALDH-like"/>
    <property type="match status" value="1"/>
</dbReference>
<dbReference type="OrthoDB" id="9759612at2"/>
<dbReference type="InterPro" id="IPR029069">
    <property type="entry name" value="HotDog_dom_sf"/>
</dbReference>
<feature type="domain" description="Aldehyde dehydrogenase" evidence="2">
    <location>
        <begin position="21"/>
        <end position="454"/>
    </location>
</feature>
<dbReference type="Pfam" id="PF00171">
    <property type="entry name" value="Aldedh"/>
    <property type="match status" value="1"/>
</dbReference>
<dbReference type="InterPro" id="IPR002539">
    <property type="entry name" value="MaoC-like_dom"/>
</dbReference>
<name>A0A317DWE6_9PROT</name>
<dbReference type="PANTHER" id="PTHR43111:SF1">
    <property type="entry name" value="ALDEHYDE DEHYDROGENASE B-RELATED"/>
    <property type="match status" value="1"/>
</dbReference>
<accession>A0A317DWE6</accession>
<dbReference type="CDD" id="cd07128">
    <property type="entry name" value="ALDH_MaoC-N"/>
    <property type="match status" value="1"/>
</dbReference>
<sequence length="686" mass="72951">MKQTGRKIVKLASYAYSRWIDAAADAQPVASAIDGATVALASSSDVDFAAVAQHARQRGLPALRRLTFQGRAGLLKKLAQHLSDHKAALYDLSFQTGATKRDSAIDIDGGIGTLFAYAGLGRRELPDSNILLDGPLLPLSRQGSFVGRHIETPLDGIAIHVNAYNFPCWGMLEKLAPALLAGVPCIVKPATQTAYLTAAMVRLIVDSGLLPEGVLQLICGRLGDLLDHVTGQDLVSFTGSLETSLVLRNHPAVARNATRFVAERDSLNAAILGTDVAPGSPEFDIFIREVAREMTVKAGQKCTAVRRILVPAATIDAVSGALAEKLSRVVVGDPRVEGVTMGPLVGLDQREDVRRRIEALRAEADLVLGDIDNPAVKGADAARGGYLPPILLRARDPKQAAALHQVEAFGPVATLVAYDDVTDAVALSRRGEGSLVATAVTRDPEVAAELAFGLASYHGRLHLIDRDSAGESTGHGSPLPGLVHGGPGRAGGGEELGGIRGVHHYLQRTAVQGSPALLTRLAGHWNKGAPEVAENIHPFRRGFEALALGETIHTRPRTVTLADIEHFAHFTGDTFYAHMDEAAAKANPFFPGRVAHGYLILSFAAGLFVEPAPGPVLANYGLDSLRFLKPVSPDDTIAVRLTVKQKSPRNADYGEVRWDVEVTNQNGETVATYELLTLNALTERAA</sequence>
<dbReference type="InterPro" id="IPR016161">
    <property type="entry name" value="Ald_DH/histidinol_DH"/>
</dbReference>
<dbReference type="InterPro" id="IPR016163">
    <property type="entry name" value="Ald_DH_C"/>
</dbReference>
<protein>
    <submittedName>
        <fullName evidence="4">Phenylacetic acid degradation bifunctional protein PaaZ</fullName>
    </submittedName>
</protein>
<dbReference type="EMBL" id="QGLF01000005">
    <property type="protein sequence ID" value="PWR18664.1"/>
    <property type="molecule type" value="Genomic_DNA"/>
</dbReference>
<dbReference type="AlphaFoldDB" id="A0A317DWE6"/>